<dbReference type="InterPro" id="IPR023174">
    <property type="entry name" value="PDEase_CS"/>
</dbReference>
<evidence type="ECO:0000256" key="4">
    <source>
        <dbReference type="SAM" id="Coils"/>
    </source>
</evidence>
<feature type="domain" description="PDEase" evidence="5">
    <location>
        <begin position="522"/>
        <end position="951"/>
    </location>
</feature>
<keyword evidence="2 3" id="KW-0378">Hydrolase</keyword>
<evidence type="ECO:0000256" key="2">
    <source>
        <dbReference type="ARBA" id="ARBA00022801"/>
    </source>
</evidence>
<dbReference type="Gene3D" id="1.10.1300.10">
    <property type="entry name" value="3'5'-cyclic nucleotide phosphodiesterase, catalytic domain"/>
    <property type="match status" value="1"/>
</dbReference>
<dbReference type="SUPFAM" id="SSF109604">
    <property type="entry name" value="HD-domain/PDEase-like"/>
    <property type="match status" value="1"/>
</dbReference>
<keyword evidence="4" id="KW-0175">Coiled coil</keyword>
<gene>
    <name evidence="6" type="ORF">OEZ85_011434</name>
</gene>
<proteinExistence type="inferred from homology"/>
<dbReference type="PROSITE" id="PS00126">
    <property type="entry name" value="PDEASE_I_1"/>
    <property type="match status" value="1"/>
</dbReference>
<keyword evidence="7" id="KW-1185">Reference proteome</keyword>
<protein>
    <recommendedName>
        <fullName evidence="3">Phosphodiesterase</fullName>
        <ecNumber evidence="3">3.1.4.-</ecNumber>
    </recommendedName>
</protein>
<feature type="coiled-coil region" evidence="4">
    <location>
        <begin position="330"/>
        <end position="373"/>
    </location>
</feature>
<comment type="cofactor">
    <cofactor evidence="3">
        <name>a divalent metal cation</name>
        <dbReference type="ChEBI" id="CHEBI:60240"/>
    </cofactor>
    <text evidence="3">Binds 2 divalent metal cations per subunit. Site 1 may preferentially bind zinc ions, while site 2 has a preference for magnesium and/or manganese ions.</text>
</comment>
<comment type="similarity">
    <text evidence="3">Belongs to the cyclic nucleotide phosphodiesterase family.</text>
</comment>
<evidence type="ECO:0000313" key="6">
    <source>
        <dbReference type="EMBL" id="WIA11311.1"/>
    </source>
</evidence>
<dbReference type="Pfam" id="PF00233">
    <property type="entry name" value="PDEase_I"/>
    <property type="match status" value="2"/>
</dbReference>
<dbReference type="InterPro" id="IPR036971">
    <property type="entry name" value="PDEase_catalytic_dom_sf"/>
</dbReference>
<dbReference type="CDD" id="cd00077">
    <property type="entry name" value="HDc"/>
    <property type="match status" value="1"/>
</dbReference>
<name>A0ABY8TU81_TETOB</name>
<reference evidence="6 7" key="1">
    <citation type="submission" date="2023-05" db="EMBL/GenBank/DDBJ databases">
        <title>A 100% complete, gapless, phased diploid assembly of the Scenedesmus obliquus UTEX 3031 genome.</title>
        <authorList>
            <person name="Biondi T.C."/>
            <person name="Hanschen E.R."/>
            <person name="Kwon T."/>
            <person name="Eng W."/>
            <person name="Kruse C.P.S."/>
            <person name="Koehler S.I."/>
            <person name="Kunde Y."/>
            <person name="Gleasner C.D."/>
            <person name="You Mak K.T."/>
            <person name="Polle J."/>
            <person name="Hovde B.T."/>
            <person name="Starkenburg S.R."/>
        </authorList>
    </citation>
    <scope>NUCLEOTIDE SEQUENCE [LARGE SCALE GENOMIC DNA]</scope>
    <source>
        <strain evidence="6 7">DOE0152z</strain>
    </source>
</reference>
<evidence type="ECO:0000313" key="7">
    <source>
        <dbReference type="Proteomes" id="UP001244341"/>
    </source>
</evidence>
<sequence>MGQQLSALSEGKQRVIDIKHQAAAADLLETGVWYYNPVTGRNIWGNRAALQLYGLPQDAFCAQQQAAWLSSGGEAALQAWQLSNERLLKSMDCKAGQAATAQPGQLAGDDVVVTITTTSAACSTAHTCSARVNGSSCAAHAAFLPLPGNILQVSARLHACSVLQKGRQVPACMVQVVGFQPASSRPRSSNGSMRRSLEALSMERSSSQLAALQLALTQQLNLQPEGQLLAANKRAKNNMREHLGEHKTYTLPQYLAIGQCDGGLSAEQIFAVISNAIFVNREPCFRLPQLRYSKRRPGKCRWVLYEMWGMDDPVTGLPALLVTEQNITQVKSVEEQYSSHMRQLEVQLEEALQQQQQAEAAAAAAEAAAAEAAAVAAAAAAAGDSSGLNACYLPAIDTSSAAEKTLQLLDKLLLGASVALEDVEGLRDALLTSSSNMHAPLFLDEQVLHHTQALAYDSEVGASLLQMLSTRAWAGGGGTSVAEAIGSSASAAAGGGCLGNSGGSSSAPPGSVTASARDVVALVTSPTLELEALLARVEDWQFDSFKLAAVSGNRPLSVLAFFLLKRSNLVKRCGLDEGRLARWLVRLEQGYPPNPYHNRTHAADVTRNVHVLLTRGGLGAAAAADDISTVAAYMAAVVHDFEHRGVNNDFLVRSGDALALLYNDHSPHENHHLAASWGALVEHDFLRGMPRASRELLRRLIIDMVLATDMKQHFAIHGLFQSKVHLLAAMSMARSSSSATAMALPAAAAGGNAAESPSVSAAPSRHQLQLSHAVSGALGDVAARTSSTTGGTPAAPAACSTAGGSFVLGRLRSGSSMLKRGGVGAGAGVSADGGCCFEEEDAAARSLYLQMALKAGDLGHLAAPREVHKRWVAALEEENFRQGDRERAAGLAVSPLMDRTKQGISRSQVGFFDIVALPLYTSLAQRFPGCRPMLEAVLDNYAMWKEQEQQQQQRPG</sequence>
<dbReference type="EC" id="3.1.4.-" evidence="3"/>
<dbReference type="PRINTS" id="PR00387">
    <property type="entry name" value="PDIESTERASE1"/>
</dbReference>
<dbReference type="PROSITE" id="PS51845">
    <property type="entry name" value="PDEASE_I_2"/>
    <property type="match status" value="1"/>
</dbReference>
<accession>A0ABY8TU81</accession>
<evidence type="ECO:0000256" key="1">
    <source>
        <dbReference type="ARBA" id="ARBA00022723"/>
    </source>
</evidence>
<evidence type="ECO:0000259" key="5">
    <source>
        <dbReference type="PROSITE" id="PS51845"/>
    </source>
</evidence>
<dbReference type="Proteomes" id="UP001244341">
    <property type="component" value="Chromosome 3b"/>
</dbReference>
<dbReference type="InterPro" id="IPR023088">
    <property type="entry name" value="PDEase"/>
</dbReference>
<keyword evidence="1 3" id="KW-0479">Metal-binding</keyword>
<evidence type="ECO:0000256" key="3">
    <source>
        <dbReference type="RuleBase" id="RU363067"/>
    </source>
</evidence>
<dbReference type="PANTHER" id="PTHR11347">
    <property type="entry name" value="CYCLIC NUCLEOTIDE PHOSPHODIESTERASE"/>
    <property type="match status" value="1"/>
</dbReference>
<dbReference type="EMBL" id="CP126210">
    <property type="protein sequence ID" value="WIA11311.1"/>
    <property type="molecule type" value="Genomic_DNA"/>
</dbReference>
<dbReference type="InterPro" id="IPR003607">
    <property type="entry name" value="HD/PDEase_dom"/>
</dbReference>
<dbReference type="InterPro" id="IPR002073">
    <property type="entry name" value="PDEase_catalytic_dom"/>
</dbReference>
<organism evidence="6 7">
    <name type="scientific">Tetradesmus obliquus</name>
    <name type="common">Green alga</name>
    <name type="synonym">Acutodesmus obliquus</name>
    <dbReference type="NCBI Taxonomy" id="3088"/>
    <lineage>
        <taxon>Eukaryota</taxon>
        <taxon>Viridiplantae</taxon>
        <taxon>Chlorophyta</taxon>
        <taxon>core chlorophytes</taxon>
        <taxon>Chlorophyceae</taxon>
        <taxon>CS clade</taxon>
        <taxon>Sphaeropleales</taxon>
        <taxon>Scenedesmaceae</taxon>
        <taxon>Tetradesmus</taxon>
    </lineage>
</organism>